<evidence type="ECO:0000313" key="7">
    <source>
        <dbReference type="EMBL" id="HAV92580.1"/>
    </source>
</evidence>
<dbReference type="GO" id="GO:0009229">
    <property type="term" value="P:thiamine diphosphate biosynthetic process"/>
    <property type="evidence" value="ECO:0007669"/>
    <property type="project" value="UniProtKB-UniRule"/>
</dbReference>
<name>A0A350HAL4_UNCW3</name>
<dbReference type="NCBIfam" id="TIGR00292">
    <property type="entry name" value="sulfide-dependent adenosine diphosphate thiazole synthase"/>
    <property type="match status" value="1"/>
</dbReference>
<evidence type="ECO:0000256" key="1">
    <source>
        <dbReference type="ARBA" id="ARBA00022679"/>
    </source>
</evidence>
<gene>
    <name evidence="6" type="primary">thi4</name>
    <name evidence="7" type="ORF">DCW38_05300</name>
</gene>
<dbReference type="GO" id="GO:0005506">
    <property type="term" value="F:iron ion binding"/>
    <property type="evidence" value="ECO:0007669"/>
    <property type="project" value="UniProtKB-UniRule"/>
</dbReference>
<dbReference type="HAMAP" id="MF_00304">
    <property type="entry name" value="Thi4"/>
    <property type="match status" value="1"/>
</dbReference>
<dbReference type="InterPro" id="IPR036188">
    <property type="entry name" value="FAD/NAD-bd_sf"/>
</dbReference>
<feature type="binding site" description="in other chain" evidence="6">
    <location>
        <position position="62"/>
    </location>
    <ligand>
        <name>NAD(+)</name>
        <dbReference type="ChEBI" id="CHEBI:57540"/>
        <note>ligand shared between two adjacent protomers</note>
    </ligand>
</feature>
<comment type="pathway">
    <text evidence="6">Cofactor biosynthesis; thiamine diphosphate biosynthesis.</text>
</comment>
<keyword evidence="7" id="KW-0413">Isomerase</keyword>
<evidence type="ECO:0000256" key="2">
    <source>
        <dbReference type="ARBA" id="ARBA00022723"/>
    </source>
</evidence>
<dbReference type="GO" id="GO:0052837">
    <property type="term" value="P:thiazole biosynthetic process"/>
    <property type="evidence" value="ECO:0007669"/>
    <property type="project" value="UniProtKB-UniRule"/>
</dbReference>
<evidence type="ECO:0000313" key="8">
    <source>
        <dbReference type="Proteomes" id="UP000264062"/>
    </source>
</evidence>
<dbReference type="PANTHER" id="PTHR43422:SF3">
    <property type="entry name" value="THIAMINE THIAZOLE SYNTHASE"/>
    <property type="match status" value="1"/>
</dbReference>
<evidence type="ECO:0000256" key="6">
    <source>
        <dbReference type="HAMAP-Rule" id="MF_00304"/>
    </source>
</evidence>
<evidence type="ECO:0000256" key="5">
    <source>
        <dbReference type="ARBA" id="ARBA00023027"/>
    </source>
</evidence>
<dbReference type="AlphaFoldDB" id="A0A350HAL4"/>
<dbReference type="Proteomes" id="UP000264062">
    <property type="component" value="Unassembled WGS sequence"/>
</dbReference>
<feature type="binding site" evidence="6">
    <location>
        <position position="233"/>
    </location>
    <ligand>
        <name>glycine</name>
        <dbReference type="ChEBI" id="CHEBI:57305"/>
    </ligand>
</feature>
<keyword evidence="3 6" id="KW-0784">Thiamine biosynthesis</keyword>
<dbReference type="Pfam" id="PF01946">
    <property type="entry name" value="Thi4"/>
    <property type="match status" value="1"/>
</dbReference>
<feature type="binding site" description="in other chain" evidence="6">
    <location>
        <position position="126"/>
    </location>
    <ligand>
        <name>NAD(+)</name>
        <dbReference type="ChEBI" id="CHEBI:57540"/>
        <note>ligand shared between two adjacent protomers</note>
    </ligand>
</feature>
<comment type="catalytic activity">
    <reaction evidence="6">
        <text>hydrogen sulfide + glycine + NAD(+) = ADP-5-ethyl-4-methylthiazole-2-carboxylate + nicotinamide + 3 H2O + H(+)</text>
        <dbReference type="Rhea" id="RHEA:55704"/>
        <dbReference type="ChEBI" id="CHEBI:15377"/>
        <dbReference type="ChEBI" id="CHEBI:15378"/>
        <dbReference type="ChEBI" id="CHEBI:17154"/>
        <dbReference type="ChEBI" id="CHEBI:29919"/>
        <dbReference type="ChEBI" id="CHEBI:57305"/>
        <dbReference type="ChEBI" id="CHEBI:57540"/>
        <dbReference type="ChEBI" id="CHEBI:139151"/>
        <dbReference type="EC" id="2.4.2.59"/>
    </reaction>
</comment>
<dbReference type="GO" id="GO:0016853">
    <property type="term" value="F:isomerase activity"/>
    <property type="evidence" value="ECO:0007669"/>
    <property type="project" value="UniProtKB-KW"/>
</dbReference>
<dbReference type="GO" id="GO:0016763">
    <property type="term" value="F:pentosyltransferase activity"/>
    <property type="evidence" value="ECO:0007669"/>
    <property type="project" value="UniProtKB-UniRule"/>
</dbReference>
<keyword evidence="4 6" id="KW-0408">Iron</keyword>
<keyword evidence="1 6" id="KW-0808">Transferase</keyword>
<keyword evidence="2 6" id="KW-0479">Metal-binding</keyword>
<comment type="caution">
    <text evidence="6">Lacks conserved residue(s) required for the propagation of feature annotation.</text>
</comment>
<dbReference type="GO" id="GO:0009228">
    <property type="term" value="P:thiamine biosynthetic process"/>
    <property type="evidence" value="ECO:0007669"/>
    <property type="project" value="UniProtKB-KW"/>
</dbReference>
<dbReference type="UniPathway" id="UPA00060"/>
<dbReference type="SUPFAM" id="SSF51905">
    <property type="entry name" value="FAD/NAD(P)-binding domain"/>
    <property type="match status" value="1"/>
</dbReference>
<proteinExistence type="inferred from homology"/>
<keyword evidence="5 6" id="KW-0520">NAD</keyword>
<feature type="binding site" description="in other chain" evidence="6">
    <location>
        <position position="223"/>
    </location>
    <ligand>
        <name>NAD(+)</name>
        <dbReference type="ChEBI" id="CHEBI:57540"/>
        <note>ligand shared between two adjacent protomers</note>
    </ligand>
</feature>
<protein>
    <recommendedName>
        <fullName evidence="6">Thiamine thiazole synthase</fullName>
        <ecNumber evidence="6">2.4.2.59</ecNumber>
    </recommendedName>
</protein>
<dbReference type="InterPro" id="IPR022828">
    <property type="entry name" value="Thi4_prok"/>
</dbReference>
<dbReference type="EMBL" id="DMZY01000156">
    <property type="protein sequence ID" value="HAV92580.1"/>
    <property type="molecule type" value="Genomic_DNA"/>
</dbReference>
<comment type="caution">
    <text evidence="7">The sequence shown here is derived from an EMBL/GenBank/DDBJ whole genome shotgun (WGS) entry which is preliminary data.</text>
</comment>
<feature type="binding site" evidence="6">
    <location>
        <begin position="152"/>
        <end position="154"/>
    </location>
    <ligand>
        <name>NAD(+)</name>
        <dbReference type="ChEBI" id="CHEBI:57540"/>
        <note>ligand shared between two adjacent protomers</note>
    </ligand>
</feature>
<feature type="binding site" description="in other chain" evidence="6">
    <location>
        <position position="35"/>
    </location>
    <ligand>
        <name>NAD(+)</name>
        <dbReference type="ChEBI" id="CHEBI:57540"/>
        <note>ligand shared between two adjacent protomers</note>
    </ligand>
</feature>
<evidence type="ECO:0000256" key="4">
    <source>
        <dbReference type="ARBA" id="ARBA00023004"/>
    </source>
</evidence>
<feature type="binding site" description="in other chain" evidence="6">
    <location>
        <position position="169"/>
    </location>
    <ligand>
        <name>Fe cation</name>
        <dbReference type="ChEBI" id="CHEBI:24875"/>
        <note>ligand shared between two adjacent protomers</note>
    </ligand>
</feature>
<comment type="subunit">
    <text evidence="6">Homooctamer; tetramer of dimers.</text>
</comment>
<sequence>MLDDTKVSELIIDEYFKKLKSSLHLDAAIVGAGPSGLVAATLLARDGFNVAVYESKLAPGGGMWGGGMMFNEIVIQREALDILKMFNVRLKEHDNGYYTCDSVECTSALINSAVNSKVKLFNLVKVVDTVFKDDAVCGLVINWTPVEHMGLHVDPITVYSKVVMDATGHPAELANTLVRKAGVKLNTPSGGFEGERPMNAEVGERQTVENTKEIYNNFFVSGMAANGVCGGFRMGPIFGGMLLSGQKAYGLMKERIKRG</sequence>
<dbReference type="PANTHER" id="PTHR43422">
    <property type="entry name" value="THIAMINE THIAZOLE SYNTHASE"/>
    <property type="match status" value="1"/>
</dbReference>
<evidence type="ECO:0000256" key="3">
    <source>
        <dbReference type="ARBA" id="ARBA00022977"/>
    </source>
</evidence>
<accession>A0A350HAL4</accession>
<comment type="function">
    <text evidence="6">Involved in the biosynthesis of the thiazole moiety of thiamine. Catalyzes the conversion of NAD and glycine to adenosine diphosphate 5-(2-hydroxyethyl)-4-methylthiazole-2-carboxylate (ADT), an adenylated thiazole intermediate, using free sulfide as a source of sulfur.</text>
</comment>
<dbReference type="EC" id="2.4.2.59" evidence="6"/>
<dbReference type="Gene3D" id="3.50.50.60">
    <property type="entry name" value="FAD/NAD(P)-binding domain"/>
    <property type="match status" value="1"/>
</dbReference>
<dbReference type="InterPro" id="IPR002922">
    <property type="entry name" value="Thi4_fam"/>
</dbReference>
<comment type="similarity">
    <text evidence="6">Belongs to the THI4 family.</text>
</comment>
<dbReference type="PRINTS" id="PR00419">
    <property type="entry name" value="ADXRDTASE"/>
</dbReference>
<feature type="binding site" evidence="6">
    <location>
        <position position="154"/>
    </location>
    <ligand>
        <name>Fe cation</name>
        <dbReference type="ChEBI" id="CHEBI:24875"/>
        <note>ligand shared between two adjacent protomers</note>
    </ligand>
</feature>
<organism evidence="7 8">
    <name type="scientific">candidate division WOR-3 bacterium</name>
    <dbReference type="NCBI Taxonomy" id="2052148"/>
    <lineage>
        <taxon>Bacteria</taxon>
        <taxon>Bacteria division WOR-3</taxon>
    </lineage>
</organism>
<comment type="cofactor">
    <cofactor evidence="6">
        <name>Fe(2+)</name>
        <dbReference type="ChEBI" id="CHEBI:29033"/>
    </cofactor>
</comment>
<reference evidence="7 8" key="1">
    <citation type="journal article" date="2018" name="Nat. Biotechnol.">
        <title>A standardized bacterial taxonomy based on genome phylogeny substantially revises the tree of life.</title>
        <authorList>
            <person name="Parks D.H."/>
            <person name="Chuvochina M."/>
            <person name="Waite D.W."/>
            <person name="Rinke C."/>
            <person name="Skarshewski A."/>
            <person name="Chaumeil P.A."/>
            <person name="Hugenholtz P."/>
        </authorList>
    </citation>
    <scope>NUCLEOTIDE SEQUENCE [LARGE SCALE GENOMIC DNA]</scope>
    <source>
        <strain evidence="7">UBA9956</strain>
    </source>
</reference>